<feature type="transmembrane region" description="Helical" evidence="9">
    <location>
        <begin position="131"/>
        <end position="151"/>
    </location>
</feature>
<dbReference type="PANTHER" id="PTHR39342">
    <property type="entry name" value="UPF0283 MEMBRANE PROTEIN YCJF"/>
    <property type="match status" value="1"/>
</dbReference>
<dbReference type="AlphaFoldDB" id="A0A2C7A1V9"/>
<protein>
    <recommendedName>
        <fullName evidence="12">TIGR01620 family protein</fullName>
    </recommendedName>
</protein>
<keyword evidence="11" id="KW-1185">Reference proteome</keyword>
<evidence type="ECO:0000256" key="9">
    <source>
        <dbReference type="SAM" id="Phobius"/>
    </source>
</evidence>
<keyword evidence="3" id="KW-1003">Cell membrane</keyword>
<evidence type="ECO:0000256" key="5">
    <source>
        <dbReference type="ARBA" id="ARBA00022692"/>
    </source>
</evidence>
<organism evidence="10 11">
    <name type="scientific">Teichococcus rhizosphaerae</name>
    <dbReference type="NCBI Taxonomy" id="1335062"/>
    <lineage>
        <taxon>Bacteria</taxon>
        <taxon>Pseudomonadati</taxon>
        <taxon>Pseudomonadota</taxon>
        <taxon>Alphaproteobacteria</taxon>
        <taxon>Acetobacterales</taxon>
        <taxon>Roseomonadaceae</taxon>
        <taxon>Roseomonas</taxon>
    </lineage>
</organism>
<dbReference type="Proteomes" id="UP000223527">
    <property type="component" value="Unassembled WGS sequence"/>
</dbReference>
<evidence type="ECO:0008006" key="12">
    <source>
        <dbReference type="Google" id="ProtNLM"/>
    </source>
</evidence>
<keyword evidence="4" id="KW-0997">Cell inner membrane</keyword>
<keyword evidence="7 9" id="KW-0472">Membrane</keyword>
<keyword evidence="6 9" id="KW-1133">Transmembrane helix</keyword>
<evidence type="ECO:0000256" key="4">
    <source>
        <dbReference type="ARBA" id="ARBA00022519"/>
    </source>
</evidence>
<keyword evidence="5 9" id="KW-0812">Transmembrane</keyword>
<evidence type="ECO:0000256" key="6">
    <source>
        <dbReference type="ARBA" id="ARBA00022989"/>
    </source>
</evidence>
<proteinExistence type="inferred from homology"/>
<dbReference type="OrthoDB" id="9816060at2"/>
<evidence type="ECO:0000256" key="7">
    <source>
        <dbReference type="ARBA" id="ARBA00023136"/>
    </source>
</evidence>
<gene>
    <name evidence="10" type="ORF">CR162_15650</name>
</gene>
<accession>A0A2C7A1V9</accession>
<dbReference type="EMBL" id="PDNU01000032">
    <property type="protein sequence ID" value="PHK94038.1"/>
    <property type="molecule type" value="Genomic_DNA"/>
</dbReference>
<dbReference type="PANTHER" id="PTHR39342:SF1">
    <property type="entry name" value="UPF0283 MEMBRANE PROTEIN YCJF"/>
    <property type="match status" value="1"/>
</dbReference>
<dbReference type="InterPro" id="IPR006507">
    <property type="entry name" value="UPF0283"/>
</dbReference>
<reference evidence="10 11" key="1">
    <citation type="submission" date="2017-10" db="EMBL/GenBank/DDBJ databases">
        <authorList>
            <person name="Banno H."/>
            <person name="Chua N.-H."/>
        </authorList>
    </citation>
    <scope>NUCLEOTIDE SEQUENCE [LARGE SCALE GENOMIC DNA]</scope>
    <source>
        <strain evidence="10 11">YW11</strain>
    </source>
</reference>
<evidence type="ECO:0000256" key="2">
    <source>
        <dbReference type="ARBA" id="ARBA00008255"/>
    </source>
</evidence>
<comment type="caution">
    <text evidence="10">The sequence shown here is derived from an EMBL/GenBank/DDBJ whole genome shotgun (WGS) entry which is preliminary data.</text>
</comment>
<evidence type="ECO:0000313" key="10">
    <source>
        <dbReference type="EMBL" id="PHK94038.1"/>
    </source>
</evidence>
<sequence>MRCDLPGCPASPECPMNAGPGWDDEPQRPVRAPTRAPDPRRPPGLAPDSGLGVMPDAMPGAALGPGLGQPTEGGLIRHGEPMALQGPDAVRSAGWLASLGTLGLAAALLVLGSFGLWLGLMVNDLFAASPVLGWLGSALGLGVGGLLAVAAGREWRALRRLDSLERLAARVRETPDAAPPPPALLDWAEAVARRLPEAVPAVATLRRAATMAEARGLLAAGLLPVLDARTRSLGGQAARQVFLATAVIPSPVLDALAMGWLGLRLMRQVAVLHGVRPGTLVLGRLLRRLALSAGLAAGAEVVTEAGVEQLVEGHAAKLAGGAAGAAVAARRMVRLAGATALACRPL</sequence>
<evidence type="ECO:0000256" key="1">
    <source>
        <dbReference type="ARBA" id="ARBA00004429"/>
    </source>
</evidence>
<dbReference type="GO" id="GO:0005886">
    <property type="term" value="C:plasma membrane"/>
    <property type="evidence" value="ECO:0007669"/>
    <property type="project" value="UniProtKB-SubCell"/>
</dbReference>
<name>A0A2C7A1V9_9PROT</name>
<dbReference type="InterPro" id="IPR021147">
    <property type="entry name" value="DUF697"/>
</dbReference>
<dbReference type="Pfam" id="PF05128">
    <property type="entry name" value="DUF697"/>
    <property type="match status" value="1"/>
</dbReference>
<comment type="subcellular location">
    <subcellularLocation>
        <location evidence="1">Cell inner membrane</location>
        <topology evidence="1">Multi-pass membrane protein</topology>
    </subcellularLocation>
</comment>
<feature type="transmembrane region" description="Helical" evidence="9">
    <location>
        <begin position="95"/>
        <end position="119"/>
    </location>
</feature>
<comment type="similarity">
    <text evidence="2">Belongs to the UPF0283 family.</text>
</comment>
<evidence type="ECO:0000256" key="8">
    <source>
        <dbReference type="SAM" id="MobiDB-lite"/>
    </source>
</evidence>
<evidence type="ECO:0000256" key="3">
    <source>
        <dbReference type="ARBA" id="ARBA00022475"/>
    </source>
</evidence>
<feature type="region of interest" description="Disordered" evidence="8">
    <location>
        <begin position="1"/>
        <end position="75"/>
    </location>
</feature>
<evidence type="ECO:0000313" key="11">
    <source>
        <dbReference type="Proteomes" id="UP000223527"/>
    </source>
</evidence>